<evidence type="ECO:0000313" key="14">
    <source>
        <dbReference type="EMBL" id="NAS16689.1"/>
    </source>
</evidence>
<feature type="binding site" evidence="11">
    <location>
        <position position="54"/>
    </location>
    <ligand>
        <name>UMP</name>
        <dbReference type="ChEBI" id="CHEBI:57865"/>
    </ligand>
</feature>
<proteinExistence type="inferred from homology"/>
<dbReference type="EC" id="2.7.4.22" evidence="11"/>
<dbReference type="UniPathway" id="UPA00159">
    <property type="reaction ID" value="UER00275"/>
</dbReference>
<dbReference type="Proteomes" id="UP000321089">
    <property type="component" value="Unassembled WGS sequence"/>
</dbReference>
<evidence type="ECO:0000256" key="3">
    <source>
        <dbReference type="ARBA" id="ARBA00007614"/>
    </source>
</evidence>
<keyword evidence="11" id="KW-0021">Allosteric enzyme</keyword>
<comment type="caution">
    <text evidence="15">The sequence shown here is derived from an EMBL/GenBank/DDBJ whole genome shotgun (WGS) entry which is preliminary data.</text>
</comment>
<feature type="binding site" evidence="11">
    <location>
        <begin position="133"/>
        <end position="140"/>
    </location>
    <ligand>
        <name>UMP</name>
        <dbReference type="ChEBI" id="CHEBI:57865"/>
    </ligand>
</feature>
<reference evidence="15 16" key="1">
    <citation type="submission" date="2016-01" db="EMBL/GenBank/DDBJ databases">
        <title>Characterization of the Clostridium difficile lineages that are prevalent in Hong Kong and China.</title>
        <authorList>
            <person name="Kwok J.S.-L."/>
            <person name="Lam W.-Y."/>
            <person name="Ip M."/>
            <person name="Chan T.-F."/>
            <person name="Hawkey P.M."/>
            <person name="Tsui S.K.-W."/>
        </authorList>
    </citation>
    <scope>NUCLEOTIDE SEQUENCE [LARGE SCALE GENOMIC DNA]</scope>
    <source>
        <strain evidence="15 16">300064</strain>
    </source>
</reference>
<dbReference type="GO" id="GO:0005737">
    <property type="term" value="C:cytoplasm"/>
    <property type="evidence" value="ECO:0007669"/>
    <property type="project" value="UniProtKB-SubCell"/>
</dbReference>
<organism evidence="15 16">
    <name type="scientific">Clostridium butyricum</name>
    <dbReference type="NCBI Taxonomy" id="1492"/>
    <lineage>
        <taxon>Bacteria</taxon>
        <taxon>Bacillati</taxon>
        <taxon>Bacillota</taxon>
        <taxon>Clostridia</taxon>
        <taxon>Eubacteriales</taxon>
        <taxon>Clostridiaceae</taxon>
        <taxon>Clostridium</taxon>
    </lineage>
</organism>
<comment type="subunit">
    <text evidence="11">Homohexamer.</text>
</comment>
<evidence type="ECO:0000313" key="18">
    <source>
        <dbReference type="Proteomes" id="UP000474042"/>
    </source>
</evidence>
<dbReference type="GO" id="GO:0044210">
    <property type="term" value="P:'de novo' CTP biosynthetic process"/>
    <property type="evidence" value="ECO:0007669"/>
    <property type="project" value="UniProtKB-UniRule"/>
</dbReference>
<dbReference type="Pfam" id="PF00696">
    <property type="entry name" value="AA_kinase"/>
    <property type="match status" value="1"/>
</dbReference>
<dbReference type="InterPro" id="IPR011817">
    <property type="entry name" value="Uridylate_kinase"/>
</dbReference>
<dbReference type="HAMAP" id="MF_01220_B">
    <property type="entry name" value="PyrH_B"/>
    <property type="match status" value="1"/>
</dbReference>
<comment type="function">
    <text evidence="11">Catalyzes the reversible phosphorylation of UMP to UDP.</text>
</comment>
<dbReference type="PANTHER" id="PTHR42833">
    <property type="entry name" value="URIDYLATE KINASE"/>
    <property type="match status" value="1"/>
</dbReference>
<comment type="activity regulation">
    <text evidence="11">Allosterically activated by GTP. Inhibited by UTP.</text>
</comment>
<dbReference type="PIRSF" id="PIRSF005650">
    <property type="entry name" value="Uridylate_kin"/>
    <property type="match status" value="1"/>
</dbReference>
<keyword evidence="8 11" id="KW-0067">ATP-binding</keyword>
<protein>
    <recommendedName>
        <fullName evidence="11">Uridylate kinase</fullName>
        <shortName evidence="11">UK</shortName>
        <ecNumber evidence="11">2.7.4.22</ecNumber>
    </recommendedName>
    <alternativeName>
        <fullName evidence="11">Uridine monophosphate kinase</fullName>
        <shortName evidence="11">UMP kinase</shortName>
        <shortName evidence="11">UMPK</shortName>
    </alternativeName>
</protein>
<sequence length="237" mass="25734">MSQCKYKRVILKLSGEALAGASGFGLDFNVAQRIALEIKELVDMGIEVGAVVGGGNIWRGRSGEGMDRTTADYMGMMATCINALALQDSLEQVGVMTRVQTAIEMKEVAEPFIRRRAMRHLEKGRVVIFAAGTGNPYFSTDTTAALRAAEIEADVILLAKKVDGVYDKDPHKYSDAKKYDTLSYIEVLEQGLQVMDSTATSLCMDNEIPILVFGLDEPGNIKKAACGENIGTLVSRK</sequence>
<accession>A0A2S7F8N8</accession>
<evidence type="ECO:0000313" key="15">
    <source>
        <dbReference type="EMBL" id="PPV13665.1"/>
    </source>
</evidence>
<comment type="similarity">
    <text evidence="3 11">Belongs to the UMP kinase family.</text>
</comment>
<evidence type="ECO:0000256" key="1">
    <source>
        <dbReference type="ARBA" id="ARBA00004496"/>
    </source>
</evidence>
<keyword evidence="5 11" id="KW-0808">Transferase</keyword>
<dbReference type="GO" id="GO:0005524">
    <property type="term" value="F:ATP binding"/>
    <property type="evidence" value="ECO:0007669"/>
    <property type="project" value="UniProtKB-KW"/>
</dbReference>
<feature type="binding site" evidence="11">
    <location>
        <position position="55"/>
    </location>
    <ligand>
        <name>ATP</name>
        <dbReference type="ChEBI" id="CHEBI:30616"/>
    </ligand>
</feature>
<comment type="pathway">
    <text evidence="2 11">Pyrimidine metabolism; CTP biosynthesis via de novo pathway; UDP from UMP (UMPK route): step 1/1.</text>
</comment>
<evidence type="ECO:0000256" key="10">
    <source>
        <dbReference type="ARBA" id="ARBA00047767"/>
    </source>
</evidence>
<dbReference type="NCBIfam" id="TIGR02075">
    <property type="entry name" value="pyrH_bact"/>
    <property type="match status" value="1"/>
</dbReference>
<keyword evidence="4 11" id="KW-0963">Cytoplasm</keyword>
<dbReference type="Proteomes" id="UP000238081">
    <property type="component" value="Unassembled WGS sequence"/>
</dbReference>
<dbReference type="RefSeq" id="WP_003415502.1">
    <property type="nucleotide sequence ID" value="NZ_BKBC01000001.1"/>
</dbReference>
<reference evidence="14 18" key="3">
    <citation type="submission" date="2020-01" db="EMBL/GenBank/DDBJ databases">
        <title>Genome sequence of a 1,3-propanediol producer, Clostridium butyricum S3.</title>
        <authorList>
            <person name="Zhou J."/>
        </authorList>
    </citation>
    <scope>NUCLEOTIDE SEQUENCE [LARGE SCALE GENOMIC DNA]</scope>
    <source>
        <strain evidence="14 18">S3</strain>
    </source>
</reference>
<feature type="binding site" evidence="11">
    <location>
        <position position="72"/>
    </location>
    <ligand>
        <name>UMP</name>
        <dbReference type="ChEBI" id="CHEBI:57865"/>
    </ligand>
</feature>
<dbReference type="EMBL" id="LRDH01000118">
    <property type="protein sequence ID" value="PPV13665.1"/>
    <property type="molecule type" value="Genomic_DNA"/>
</dbReference>
<evidence type="ECO:0000256" key="6">
    <source>
        <dbReference type="ARBA" id="ARBA00022741"/>
    </source>
</evidence>
<feature type="domain" description="Aspartate/glutamate/uridylate kinase" evidence="12">
    <location>
        <begin position="7"/>
        <end position="213"/>
    </location>
</feature>
<dbReference type="Proteomes" id="UP000474042">
    <property type="component" value="Unassembled WGS sequence"/>
</dbReference>
<dbReference type="CDD" id="cd04254">
    <property type="entry name" value="AAK_UMPK-PyrH-Ec"/>
    <property type="match status" value="1"/>
</dbReference>
<dbReference type="EMBL" id="WOFV02000003">
    <property type="protein sequence ID" value="NAS16689.1"/>
    <property type="molecule type" value="Genomic_DNA"/>
</dbReference>
<dbReference type="PRINTS" id="PR00474">
    <property type="entry name" value="GLU5KINASE"/>
</dbReference>
<evidence type="ECO:0000259" key="12">
    <source>
        <dbReference type="Pfam" id="PF00696"/>
    </source>
</evidence>
<evidence type="ECO:0000256" key="8">
    <source>
        <dbReference type="ARBA" id="ARBA00022840"/>
    </source>
</evidence>
<evidence type="ECO:0000256" key="11">
    <source>
        <dbReference type="HAMAP-Rule" id="MF_01220"/>
    </source>
</evidence>
<reference evidence="13 17" key="2">
    <citation type="submission" date="2019-07" db="EMBL/GenBank/DDBJ databases">
        <title>Whole genome shotgun sequence of Clostridium butyricum NBRC 3858.</title>
        <authorList>
            <person name="Hosoyama A."/>
            <person name="Uohara A."/>
            <person name="Ohji S."/>
            <person name="Ichikawa N."/>
        </authorList>
    </citation>
    <scope>NUCLEOTIDE SEQUENCE [LARGE SCALE GENOMIC DNA]</scope>
    <source>
        <strain evidence="13 17">NBRC 3858</strain>
    </source>
</reference>
<evidence type="ECO:0000256" key="5">
    <source>
        <dbReference type="ARBA" id="ARBA00022679"/>
    </source>
</evidence>
<dbReference type="FunFam" id="3.40.1160.10:FF:000001">
    <property type="entry name" value="Uridylate kinase"/>
    <property type="match status" value="1"/>
</dbReference>
<feature type="binding site" evidence="11">
    <location>
        <position position="59"/>
    </location>
    <ligand>
        <name>ATP</name>
        <dbReference type="ChEBI" id="CHEBI:30616"/>
    </ligand>
</feature>
<keyword evidence="6 11" id="KW-0547">Nucleotide-binding</keyword>
<dbReference type="InterPro" id="IPR036393">
    <property type="entry name" value="AceGlu_kinase-like_sf"/>
</dbReference>
<dbReference type="GO" id="GO:0006225">
    <property type="term" value="P:UDP biosynthetic process"/>
    <property type="evidence" value="ECO:0007669"/>
    <property type="project" value="TreeGrafter"/>
</dbReference>
<evidence type="ECO:0000256" key="4">
    <source>
        <dbReference type="ARBA" id="ARBA00022490"/>
    </source>
</evidence>
<evidence type="ECO:0000256" key="7">
    <source>
        <dbReference type="ARBA" id="ARBA00022777"/>
    </source>
</evidence>
<feature type="binding site" evidence="11">
    <location>
        <position position="169"/>
    </location>
    <ligand>
        <name>ATP</name>
        <dbReference type="ChEBI" id="CHEBI:30616"/>
    </ligand>
</feature>
<dbReference type="InterPro" id="IPR015963">
    <property type="entry name" value="Uridylate_kinase_bac"/>
</dbReference>
<evidence type="ECO:0000256" key="2">
    <source>
        <dbReference type="ARBA" id="ARBA00004791"/>
    </source>
</evidence>
<dbReference type="PANTHER" id="PTHR42833:SF4">
    <property type="entry name" value="URIDYLATE KINASE PUMPKIN, CHLOROPLASTIC"/>
    <property type="match status" value="1"/>
</dbReference>
<feature type="region of interest" description="Involved in allosteric activation by GTP" evidence="11">
    <location>
        <begin position="20"/>
        <end position="25"/>
    </location>
</feature>
<keyword evidence="7 11" id="KW-0418">Kinase</keyword>
<comment type="subcellular location">
    <subcellularLocation>
        <location evidence="1 11">Cytoplasm</location>
    </subcellularLocation>
</comment>
<feature type="binding site" evidence="11">
    <location>
        <position position="166"/>
    </location>
    <ligand>
        <name>ATP</name>
        <dbReference type="ChEBI" id="CHEBI:30616"/>
    </ligand>
</feature>
<comment type="catalytic activity">
    <reaction evidence="10 11">
        <text>UMP + ATP = UDP + ADP</text>
        <dbReference type="Rhea" id="RHEA:24400"/>
        <dbReference type="ChEBI" id="CHEBI:30616"/>
        <dbReference type="ChEBI" id="CHEBI:57865"/>
        <dbReference type="ChEBI" id="CHEBI:58223"/>
        <dbReference type="ChEBI" id="CHEBI:456216"/>
        <dbReference type="EC" id="2.7.4.22"/>
    </reaction>
</comment>
<dbReference type="Gene3D" id="3.40.1160.10">
    <property type="entry name" value="Acetylglutamate kinase-like"/>
    <property type="match status" value="1"/>
</dbReference>
<feature type="binding site" evidence="11">
    <location>
        <begin position="12"/>
        <end position="15"/>
    </location>
    <ligand>
        <name>ATP</name>
        <dbReference type="ChEBI" id="CHEBI:30616"/>
    </ligand>
</feature>
<dbReference type="EMBL" id="BKBC01000001">
    <property type="protein sequence ID" value="GEQ19561.1"/>
    <property type="molecule type" value="Genomic_DNA"/>
</dbReference>
<dbReference type="AlphaFoldDB" id="A0A2S7F8N8"/>
<dbReference type="SUPFAM" id="SSF53633">
    <property type="entry name" value="Carbamate kinase-like"/>
    <property type="match status" value="1"/>
</dbReference>
<comment type="caution">
    <text evidence="11">Lacks conserved residue(s) required for the propagation of feature annotation.</text>
</comment>
<gene>
    <name evidence="11 15" type="primary">pyrH</name>
    <name evidence="15" type="ORF">AWN73_03775</name>
    <name evidence="13" type="ORF">CBU02nite_00670</name>
    <name evidence="14" type="ORF">GND98_002050</name>
</gene>
<dbReference type="InterPro" id="IPR001057">
    <property type="entry name" value="Glu/AcGlu_kinase"/>
</dbReference>
<evidence type="ECO:0000313" key="16">
    <source>
        <dbReference type="Proteomes" id="UP000238081"/>
    </source>
</evidence>
<dbReference type="InterPro" id="IPR001048">
    <property type="entry name" value="Asp/Glu/Uridylate_kinase"/>
</dbReference>
<keyword evidence="9 11" id="KW-0665">Pyrimidine biosynthesis</keyword>
<evidence type="ECO:0000313" key="17">
    <source>
        <dbReference type="Proteomes" id="UP000321089"/>
    </source>
</evidence>
<dbReference type="GO" id="GO:0033862">
    <property type="term" value="F:UMP kinase activity"/>
    <property type="evidence" value="ECO:0007669"/>
    <property type="project" value="UniProtKB-EC"/>
</dbReference>
<evidence type="ECO:0000256" key="9">
    <source>
        <dbReference type="ARBA" id="ARBA00022975"/>
    </source>
</evidence>
<name>A0A2S7F8N8_CLOBU</name>
<evidence type="ECO:0000313" key="13">
    <source>
        <dbReference type="EMBL" id="GEQ19561.1"/>
    </source>
</evidence>